<dbReference type="InterPro" id="IPR001544">
    <property type="entry name" value="Aminotrans_IV"/>
</dbReference>
<gene>
    <name evidence="17" type="primary">ilvE</name>
    <name evidence="18" type="ORF">A2290_00405</name>
</gene>
<dbReference type="PANTHER" id="PTHR42743">
    <property type="entry name" value="AMINO-ACID AMINOTRANSFERASE"/>
    <property type="match status" value="1"/>
</dbReference>
<dbReference type="UniPathway" id="UPA00048">
    <property type="reaction ID" value="UER00073"/>
</dbReference>
<dbReference type="GO" id="GO:0009099">
    <property type="term" value="P:L-valine biosynthetic process"/>
    <property type="evidence" value="ECO:0007669"/>
    <property type="project" value="UniProtKB-UniPathway"/>
</dbReference>
<dbReference type="InterPro" id="IPR036038">
    <property type="entry name" value="Aminotransferase-like"/>
</dbReference>
<dbReference type="InterPro" id="IPR043131">
    <property type="entry name" value="BCAT-like_N"/>
</dbReference>
<dbReference type="NCBIfam" id="TIGR01122">
    <property type="entry name" value="ilvE_I"/>
    <property type="match status" value="1"/>
</dbReference>
<evidence type="ECO:0000256" key="3">
    <source>
        <dbReference type="ARBA" id="ARBA00004824"/>
    </source>
</evidence>
<keyword evidence="11 17" id="KW-0100">Branched-chain amino acid biosynthesis</keyword>
<dbReference type="Proteomes" id="UP000177905">
    <property type="component" value="Unassembled WGS sequence"/>
</dbReference>
<proteinExistence type="inferred from homology"/>
<dbReference type="GO" id="GO:0052654">
    <property type="term" value="F:L-leucine-2-oxoglutarate transaminase activity"/>
    <property type="evidence" value="ECO:0007669"/>
    <property type="project" value="RHEA"/>
</dbReference>
<dbReference type="GO" id="GO:0052656">
    <property type="term" value="F:L-isoleucine-2-oxoglutarate transaminase activity"/>
    <property type="evidence" value="ECO:0007669"/>
    <property type="project" value="RHEA"/>
</dbReference>
<dbReference type="EC" id="2.6.1.42" evidence="17"/>
<evidence type="ECO:0000256" key="12">
    <source>
        <dbReference type="ARBA" id="ARBA00048212"/>
    </source>
</evidence>
<dbReference type="NCBIfam" id="NF005146">
    <property type="entry name" value="PRK06606.1"/>
    <property type="match status" value="1"/>
</dbReference>
<comment type="cofactor">
    <cofactor evidence="1 16">
        <name>pyridoxal 5'-phosphate</name>
        <dbReference type="ChEBI" id="CHEBI:597326"/>
    </cofactor>
</comment>
<dbReference type="SUPFAM" id="SSF56752">
    <property type="entry name" value="D-aminoacid aminotransferase-like PLP-dependent enzymes"/>
    <property type="match status" value="1"/>
</dbReference>
<evidence type="ECO:0000256" key="1">
    <source>
        <dbReference type="ARBA" id="ARBA00001933"/>
    </source>
</evidence>
<evidence type="ECO:0000313" key="19">
    <source>
        <dbReference type="Proteomes" id="UP000177905"/>
    </source>
</evidence>
<dbReference type="InterPro" id="IPR050571">
    <property type="entry name" value="Class-IV_PLP-Dep_Aminotrnsfr"/>
</dbReference>
<dbReference type="AlphaFoldDB" id="A0A1F4S2S7"/>
<dbReference type="Gene3D" id="3.30.470.10">
    <property type="match status" value="1"/>
</dbReference>
<evidence type="ECO:0000256" key="13">
    <source>
        <dbReference type="ARBA" id="ARBA00048798"/>
    </source>
</evidence>
<dbReference type="UniPathway" id="UPA00047">
    <property type="reaction ID" value="UER00058"/>
</dbReference>
<evidence type="ECO:0000256" key="11">
    <source>
        <dbReference type="ARBA" id="ARBA00023304"/>
    </source>
</evidence>
<reference evidence="18 19" key="1">
    <citation type="journal article" date="2016" name="Nat. Commun.">
        <title>Thousands of microbial genomes shed light on interconnected biogeochemical processes in an aquifer system.</title>
        <authorList>
            <person name="Anantharaman K."/>
            <person name="Brown C.T."/>
            <person name="Hug L.A."/>
            <person name="Sharon I."/>
            <person name="Castelle C.J."/>
            <person name="Probst A.J."/>
            <person name="Thomas B.C."/>
            <person name="Singh A."/>
            <person name="Wilkins M.J."/>
            <person name="Karaoz U."/>
            <person name="Brodie E.L."/>
            <person name="Williams K.H."/>
            <person name="Hubbard S.S."/>
            <person name="Banfield J.F."/>
        </authorList>
    </citation>
    <scope>NUCLEOTIDE SEQUENCE [LARGE SCALE GENOMIC DNA]</scope>
</reference>
<dbReference type="InterPro" id="IPR005785">
    <property type="entry name" value="B_amino_transI"/>
</dbReference>
<dbReference type="CDD" id="cd01557">
    <property type="entry name" value="BCAT_beta_family"/>
    <property type="match status" value="1"/>
</dbReference>
<evidence type="ECO:0000256" key="6">
    <source>
        <dbReference type="ARBA" id="ARBA00009320"/>
    </source>
</evidence>
<dbReference type="FunFam" id="3.20.10.10:FF:000002">
    <property type="entry name" value="D-alanine aminotransferase"/>
    <property type="match status" value="1"/>
</dbReference>
<evidence type="ECO:0000256" key="5">
    <source>
        <dbReference type="ARBA" id="ARBA00005072"/>
    </source>
</evidence>
<organism evidence="18 19">
    <name type="scientific">candidate division WOR-1 bacterium RIFOXYB2_FULL_36_35</name>
    <dbReference type="NCBI Taxonomy" id="1802578"/>
    <lineage>
        <taxon>Bacteria</taxon>
        <taxon>Bacillati</taxon>
        <taxon>Saganbacteria</taxon>
    </lineage>
</organism>
<keyword evidence="9 17" id="KW-0808">Transferase</keyword>
<dbReference type="PROSITE" id="PS00770">
    <property type="entry name" value="AA_TRANSFER_CLASS_4"/>
    <property type="match status" value="1"/>
</dbReference>
<comment type="pathway">
    <text evidence="5 17">Amino-acid biosynthesis; L-leucine biosynthesis; L-leucine from 3-methyl-2-oxobutanoate: step 4/4.</text>
</comment>
<protein>
    <recommendedName>
        <fullName evidence="17">Branched-chain-amino-acid aminotransferase</fullName>
        <shortName evidence="17">BCAT</shortName>
        <ecNumber evidence="17">2.6.1.42</ecNumber>
    </recommendedName>
</protein>
<evidence type="ECO:0000256" key="7">
    <source>
        <dbReference type="ARBA" id="ARBA00022576"/>
    </source>
</evidence>
<evidence type="ECO:0000256" key="2">
    <source>
        <dbReference type="ARBA" id="ARBA00003109"/>
    </source>
</evidence>
<dbReference type="Pfam" id="PF01063">
    <property type="entry name" value="Aminotran_4"/>
    <property type="match status" value="1"/>
</dbReference>
<dbReference type="GO" id="GO:0009097">
    <property type="term" value="P:isoleucine biosynthetic process"/>
    <property type="evidence" value="ECO:0007669"/>
    <property type="project" value="UniProtKB-UniPathway"/>
</dbReference>
<comment type="function">
    <text evidence="2 17">Acts on leucine, isoleucine and valine.</text>
</comment>
<evidence type="ECO:0000256" key="16">
    <source>
        <dbReference type="RuleBase" id="RU004516"/>
    </source>
</evidence>
<comment type="similarity">
    <text evidence="6 15">Belongs to the class-IV pyridoxal-phosphate-dependent aminotransferase family.</text>
</comment>
<evidence type="ECO:0000313" key="18">
    <source>
        <dbReference type="EMBL" id="OGC14718.1"/>
    </source>
</evidence>
<evidence type="ECO:0000256" key="8">
    <source>
        <dbReference type="ARBA" id="ARBA00022605"/>
    </source>
</evidence>
<keyword evidence="7 17" id="KW-0032">Aminotransferase</keyword>
<comment type="caution">
    <text evidence="18">The sequence shown here is derived from an EMBL/GenBank/DDBJ whole genome shotgun (WGS) entry which is preliminary data.</text>
</comment>
<keyword evidence="8 17" id="KW-0028">Amino-acid biosynthesis</keyword>
<comment type="pathway">
    <text evidence="3 17">Amino-acid biosynthesis; L-isoleucine biosynthesis; L-isoleucine from 2-oxobutanoate: step 4/4.</text>
</comment>
<sequence length="304" mass="34654">MKYAFFKGKIVPFSDAKIGIMTHAFNYGTGVFEGIRGYWNSEKKQIFIFKLREHYERFQRSTNLALKTDLKYSFEELEAFTIELAKKNDYKEDIYIRPIYYKSQEKIGLGLIGIEDDFCMYISPFGAYLDVTKGIRVCVSRWWRISAQSIPQGAKITGTYINSSLAKAEALEKGYDEAILLSHEKTVAEGSGENLFLLKDGKLITPPLSETILPGITRSCVIELAKNELQIETIERQLQQKELYEADELFFCGTGAQISPIISVDDKNIKEGKVGFITKKLQDIYFAIARGDNPKYSAWLTPVY</sequence>
<evidence type="ECO:0000256" key="14">
    <source>
        <dbReference type="ARBA" id="ARBA00049229"/>
    </source>
</evidence>
<accession>A0A1F4S2S7</accession>
<comment type="catalytic activity">
    <reaction evidence="14 17">
        <text>L-leucine + 2-oxoglutarate = 4-methyl-2-oxopentanoate + L-glutamate</text>
        <dbReference type="Rhea" id="RHEA:18321"/>
        <dbReference type="ChEBI" id="CHEBI:16810"/>
        <dbReference type="ChEBI" id="CHEBI:17865"/>
        <dbReference type="ChEBI" id="CHEBI:29985"/>
        <dbReference type="ChEBI" id="CHEBI:57427"/>
        <dbReference type="EC" id="2.6.1.42"/>
    </reaction>
</comment>
<dbReference type="InterPro" id="IPR018300">
    <property type="entry name" value="Aminotrans_IV_CS"/>
</dbReference>
<dbReference type="InterPro" id="IPR043132">
    <property type="entry name" value="BCAT-like_C"/>
</dbReference>
<dbReference type="GO" id="GO:0052655">
    <property type="term" value="F:L-valine-2-oxoglutarate transaminase activity"/>
    <property type="evidence" value="ECO:0007669"/>
    <property type="project" value="RHEA"/>
</dbReference>
<comment type="pathway">
    <text evidence="4 17">Amino-acid biosynthesis; L-valine biosynthesis; L-valine from pyruvate: step 4/4.</text>
</comment>
<dbReference type="InterPro" id="IPR033939">
    <property type="entry name" value="BCAT_family"/>
</dbReference>
<name>A0A1F4S2S7_UNCSA</name>
<dbReference type="PANTHER" id="PTHR42743:SF4">
    <property type="entry name" value="BRANCHED-CHAIN-AMINO-ACID AMINOTRANSFERASE-RELATED"/>
    <property type="match status" value="1"/>
</dbReference>
<dbReference type="GO" id="GO:0009098">
    <property type="term" value="P:L-leucine biosynthetic process"/>
    <property type="evidence" value="ECO:0007669"/>
    <property type="project" value="UniProtKB-UniPathway"/>
</dbReference>
<dbReference type="UniPathway" id="UPA00049">
    <property type="reaction ID" value="UER00062"/>
</dbReference>
<comment type="catalytic activity">
    <reaction evidence="12 17">
        <text>L-valine + 2-oxoglutarate = 3-methyl-2-oxobutanoate + L-glutamate</text>
        <dbReference type="Rhea" id="RHEA:24813"/>
        <dbReference type="ChEBI" id="CHEBI:11851"/>
        <dbReference type="ChEBI" id="CHEBI:16810"/>
        <dbReference type="ChEBI" id="CHEBI:29985"/>
        <dbReference type="ChEBI" id="CHEBI:57762"/>
        <dbReference type="EC" id="2.6.1.42"/>
    </reaction>
</comment>
<keyword evidence="10 16" id="KW-0663">Pyridoxal phosphate</keyword>
<evidence type="ECO:0000256" key="17">
    <source>
        <dbReference type="RuleBase" id="RU364094"/>
    </source>
</evidence>
<dbReference type="EMBL" id="MEUA01000032">
    <property type="protein sequence ID" value="OGC14718.1"/>
    <property type="molecule type" value="Genomic_DNA"/>
</dbReference>
<comment type="catalytic activity">
    <reaction evidence="13 17">
        <text>L-isoleucine + 2-oxoglutarate = (S)-3-methyl-2-oxopentanoate + L-glutamate</text>
        <dbReference type="Rhea" id="RHEA:24801"/>
        <dbReference type="ChEBI" id="CHEBI:16810"/>
        <dbReference type="ChEBI" id="CHEBI:29985"/>
        <dbReference type="ChEBI" id="CHEBI:35146"/>
        <dbReference type="ChEBI" id="CHEBI:58045"/>
        <dbReference type="EC" id="2.6.1.42"/>
    </reaction>
</comment>
<evidence type="ECO:0000256" key="9">
    <source>
        <dbReference type="ARBA" id="ARBA00022679"/>
    </source>
</evidence>
<evidence type="ECO:0000256" key="4">
    <source>
        <dbReference type="ARBA" id="ARBA00004931"/>
    </source>
</evidence>
<dbReference type="Gene3D" id="3.20.10.10">
    <property type="entry name" value="D-amino Acid Aminotransferase, subunit A, domain 2"/>
    <property type="match status" value="1"/>
</dbReference>
<evidence type="ECO:0000256" key="15">
    <source>
        <dbReference type="RuleBase" id="RU004106"/>
    </source>
</evidence>
<evidence type="ECO:0000256" key="10">
    <source>
        <dbReference type="ARBA" id="ARBA00022898"/>
    </source>
</evidence>